<dbReference type="RefSeq" id="WP_114205526.1">
    <property type="nucleotide sequence ID" value="NZ_CP030840.1"/>
</dbReference>
<dbReference type="AlphaFoldDB" id="A0A2Z5FTD6"/>
<dbReference type="PROSITE" id="PS51186">
    <property type="entry name" value="GNAT"/>
    <property type="match status" value="1"/>
</dbReference>
<organism evidence="3 4">
    <name type="scientific">Acidisarcina polymorpha</name>
    <dbReference type="NCBI Taxonomy" id="2211140"/>
    <lineage>
        <taxon>Bacteria</taxon>
        <taxon>Pseudomonadati</taxon>
        <taxon>Acidobacteriota</taxon>
        <taxon>Terriglobia</taxon>
        <taxon>Terriglobales</taxon>
        <taxon>Acidobacteriaceae</taxon>
        <taxon>Acidisarcina</taxon>
    </lineage>
</organism>
<dbReference type="InterPro" id="IPR031165">
    <property type="entry name" value="GNAT_YJDJ"/>
</dbReference>
<proteinExistence type="predicted"/>
<keyword evidence="4" id="KW-1185">Reference proteome</keyword>
<dbReference type="CDD" id="cd04301">
    <property type="entry name" value="NAT_SF"/>
    <property type="match status" value="1"/>
</dbReference>
<name>A0A2Z5FTD6_9BACT</name>
<dbReference type="EMBL" id="CP030840">
    <property type="protein sequence ID" value="AXC09757.1"/>
    <property type="molecule type" value="Genomic_DNA"/>
</dbReference>
<dbReference type="PANTHER" id="PTHR31435:SF10">
    <property type="entry name" value="BSR4717 PROTEIN"/>
    <property type="match status" value="1"/>
</dbReference>
<dbReference type="InterPro" id="IPR016181">
    <property type="entry name" value="Acyl_CoA_acyltransferase"/>
</dbReference>
<protein>
    <submittedName>
        <fullName evidence="3">Uncharacterized protein</fullName>
    </submittedName>
</protein>
<dbReference type="InterPro" id="IPR000182">
    <property type="entry name" value="GNAT_dom"/>
</dbReference>
<dbReference type="PANTHER" id="PTHR31435">
    <property type="entry name" value="PROTEIN NATD1"/>
    <property type="match status" value="1"/>
</dbReference>
<dbReference type="Proteomes" id="UP000253606">
    <property type="component" value="Chromosome"/>
</dbReference>
<dbReference type="PROSITE" id="PS51729">
    <property type="entry name" value="GNAT_YJDJ"/>
    <property type="match status" value="1"/>
</dbReference>
<dbReference type="Pfam" id="PF14542">
    <property type="entry name" value="Acetyltransf_CG"/>
    <property type="match status" value="1"/>
</dbReference>
<feature type="domain" description="N-acetyltransferase" evidence="2">
    <location>
        <begin position="4"/>
        <end position="90"/>
    </location>
</feature>
<dbReference type="SUPFAM" id="SSF55729">
    <property type="entry name" value="Acyl-CoA N-acyltransferases (Nat)"/>
    <property type="match status" value="1"/>
</dbReference>
<dbReference type="GO" id="GO:0016747">
    <property type="term" value="F:acyltransferase activity, transferring groups other than amino-acyl groups"/>
    <property type="evidence" value="ECO:0007669"/>
    <property type="project" value="InterPro"/>
</dbReference>
<dbReference type="KEGG" id="abas:ACPOL_0376"/>
<evidence type="ECO:0000313" key="4">
    <source>
        <dbReference type="Proteomes" id="UP000253606"/>
    </source>
</evidence>
<evidence type="ECO:0000313" key="3">
    <source>
        <dbReference type="EMBL" id="AXC09757.1"/>
    </source>
</evidence>
<dbReference type="InterPro" id="IPR045057">
    <property type="entry name" value="Gcn5-rel_NAT"/>
</dbReference>
<sequence length="93" mass="10662">MTIPSKVTKSRFEFEEDGEVAWLEFDRDDQGWMTLWHTEVPPPLRGRGIAATLARTALEYARDENLKVDVICPLVANYLQKNPEFNGLVGIKR</sequence>
<reference evidence="3 4" key="1">
    <citation type="journal article" date="2018" name="Front. Microbiol.">
        <title>Hydrolytic Capabilities as a Key to Environmental Success: Chitinolytic and Cellulolytic Acidobacteria From Acidic Sub-arctic Soils and Boreal Peatlands.</title>
        <authorList>
            <person name="Belova S.E."/>
            <person name="Ravin N.V."/>
            <person name="Pankratov T.A."/>
            <person name="Rakitin A.L."/>
            <person name="Ivanova A.A."/>
            <person name="Beletsky A.V."/>
            <person name="Mardanov A.V."/>
            <person name="Sinninghe Damste J.S."/>
            <person name="Dedysh S.N."/>
        </authorList>
    </citation>
    <scope>NUCLEOTIDE SEQUENCE [LARGE SCALE GENOMIC DNA]</scope>
    <source>
        <strain evidence="3 4">SBC82</strain>
    </source>
</reference>
<dbReference type="OrthoDB" id="9793389at2"/>
<gene>
    <name evidence="3" type="ORF">ACPOL_0376</name>
</gene>
<feature type="domain" description="N-acetyltransferase" evidence="1">
    <location>
        <begin position="1"/>
        <end position="93"/>
    </location>
</feature>
<evidence type="ECO:0000259" key="1">
    <source>
        <dbReference type="PROSITE" id="PS51186"/>
    </source>
</evidence>
<dbReference type="Gene3D" id="3.40.630.30">
    <property type="match status" value="1"/>
</dbReference>
<accession>A0A2Z5FTD6</accession>
<evidence type="ECO:0000259" key="2">
    <source>
        <dbReference type="PROSITE" id="PS51729"/>
    </source>
</evidence>